<dbReference type="EMBL" id="JADKGY010000001">
    <property type="protein sequence ID" value="MBK9981838.1"/>
    <property type="molecule type" value="Genomic_DNA"/>
</dbReference>
<dbReference type="AlphaFoldDB" id="A0A9D7XRX5"/>
<reference evidence="3 4" key="1">
    <citation type="submission" date="2020-10" db="EMBL/GenBank/DDBJ databases">
        <title>Connecting structure to function with the recovery of over 1000 high-quality activated sludge metagenome-assembled genomes encoding full-length rRNA genes using long-read sequencing.</title>
        <authorList>
            <person name="Singleton C.M."/>
            <person name="Petriglieri F."/>
            <person name="Kristensen J.M."/>
            <person name="Kirkegaard R.H."/>
            <person name="Michaelsen T.Y."/>
            <person name="Andersen M.H."/>
            <person name="Karst S.M."/>
            <person name="Dueholm M.S."/>
            <person name="Nielsen P.H."/>
            <person name="Albertsen M."/>
        </authorList>
    </citation>
    <scope>NUCLEOTIDE SEQUENCE [LARGE SCALE GENOMIC DNA]</scope>
    <source>
        <strain evidence="3">Ribe_18-Q3-R11-54_MAXAC.273</strain>
    </source>
</reference>
<protein>
    <submittedName>
        <fullName evidence="3">T9SS type A sorting domain-containing protein</fullName>
    </submittedName>
</protein>
<keyword evidence="1" id="KW-0732">Signal</keyword>
<evidence type="ECO:0000256" key="1">
    <source>
        <dbReference type="SAM" id="SignalP"/>
    </source>
</evidence>
<evidence type="ECO:0000259" key="2">
    <source>
        <dbReference type="Pfam" id="PF18962"/>
    </source>
</evidence>
<organism evidence="3 4">
    <name type="scientific">Candidatus Opimibacter skivensis</name>
    <dbReference type="NCBI Taxonomy" id="2982028"/>
    <lineage>
        <taxon>Bacteria</taxon>
        <taxon>Pseudomonadati</taxon>
        <taxon>Bacteroidota</taxon>
        <taxon>Saprospiria</taxon>
        <taxon>Saprospirales</taxon>
        <taxon>Saprospiraceae</taxon>
        <taxon>Candidatus Opimibacter</taxon>
    </lineage>
</organism>
<dbReference type="InterPro" id="IPR026444">
    <property type="entry name" value="Secre_tail"/>
</dbReference>
<feature type="chain" id="PRO_5039501935" evidence="1">
    <location>
        <begin position="20"/>
        <end position="256"/>
    </location>
</feature>
<evidence type="ECO:0000313" key="4">
    <source>
        <dbReference type="Proteomes" id="UP000808337"/>
    </source>
</evidence>
<gene>
    <name evidence="3" type="ORF">IPP15_05335</name>
</gene>
<evidence type="ECO:0000313" key="3">
    <source>
        <dbReference type="EMBL" id="MBK9981838.1"/>
    </source>
</evidence>
<dbReference type="Gene3D" id="3.40.30.10">
    <property type="entry name" value="Glutaredoxin"/>
    <property type="match status" value="1"/>
</dbReference>
<comment type="caution">
    <text evidence="3">The sequence shown here is derived from an EMBL/GenBank/DDBJ whole genome shotgun (WGS) entry which is preliminary data.</text>
</comment>
<feature type="domain" description="Secretion system C-terminal sorting" evidence="2">
    <location>
        <begin position="179"/>
        <end position="249"/>
    </location>
</feature>
<accession>A0A9D7XRX5</accession>
<name>A0A9D7XRX5_9BACT</name>
<dbReference type="NCBIfam" id="TIGR04183">
    <property type="entry name" value="Por_Secre_tail"/>
    <property type="match status" value="1"/>
</dbReference>
<dbReference type="Pfam" id="PF18962">
    <property type="entry name" value="Por_Secre_tail"/>
    <property type="match status" value="1"/>
</dbReference>
<dbReference type="Proteomes" id="UP000808337">
    <property type="component" value="Unassembled WGS sequence"/>
</dbReference>
<sequence>MKKQFFTILLSSFVALSVAQTAINFTATDCSGISHDLFSDLDSGKVVVICWVMPCSACVSGALTTYNVVQSYGSTYPGKVIMYLCDDYANTVCSSLNSWADAHGLSRAARFSNASINMTDYGTTGMPKIVVLGGADHAVLYNANYTVNASSLQGAIDVALTTTGIHDIDGVVSAFNLIPNPASTSADIKFNLTKDAEINIDLFNIQGELINHIYSGRLASGENNMPINVSAYRAGTYFVKLSEGNKSRILNLVVTQ</sequence>
<proteinExistence type="predicted"/>
<feature type="signal peptide" evidence="1">
    <location>
        <begin position="1"/>
        <end position="19"/>
    </location>
</feature>